<dbReference type="Gene3D" id="2.50.20.20">
    <property type="match status" value="1"/>
</dbReference>
<comment type="caution">
    <text evidence="2">The sequence shown here is derived from an EMBL/GenBank/DDBJ whole genome shotgun (WGS) entry which is preliminary data.</text>
</comment>
<dbReference type="STRING" id="909613.UO65_6538"/>
<gene>
    <name evidence="2" type="ORF">UO65_6538</name>
</gene>
<dbReference type="PROSITE" id="PS51257">
    <property type="entry name" value="PROKAR_LIPOPROTEIN"/>
    <property type="match status" value="1"/>
</dbReference>
<feature type="chain" id="PRO_5004894033" evidence="1">
    <location>
        <begin position="30"/>
        <end position="276"/>
    </location>
</feature>
<evidence type="ECO:0000313" key="3">
    <source>
        <dbReference type="Proteomes" id="UP000019277"/>
    </source>
</evidence>
<evidence type="ECO:0000256" key="1">
    <source>
        <dbReference type="SAM" id="SignalP"/>
    </source>
</evidence>
<keyword evidence="2" id="KW-0449">Lipoprotein</keyword>
<accession>W7IBM1</accession>
<dbReference type="OrthoDB" id="3427828at2"/>
<keyword evidence="3" id="KW-1185">Reference proteome</keyword>
<sequence>MLKGFSMGKTRLMVAGALLATLTLTACNAKESGTATPAGASSSDTKQGSTGFDSLKSLAAAVKDKSTNAKSAHVTMTGSAGGQTIDGEGDFSFAGADTAMQMTMSTPGGDMTMVFVDKAIYMKMPTELTPGKPWVKFSAGGDDPLSQMLGDSLDSMTGADPREALAKMVDAGEVTKTEKAELNGEQTTHYSITVDVAKLTAESGYDEETRKQMQAAGIKELPMEVWVNGDDLPVRMITSVPVEGAGEVKMQADYTDWGKGVTIEAPDPSQVGTLGG</sequence>
<proteinExistence type="predicted"/>
<reference evidence="2 3" key="1">
    <citation type="journal article" date="2014" name="Genome Announc.">
        <title>Draft Genome Sequence of the Antitrypanosomally Active Sponge-Associated Bacterium Actinokineospora sp. Strain EG49.</title>
        <authorList>
            <person name="Harjes J."/>
            <person name="Ryu T."/>
            <person name="Abdelmohsen U.R."/>
            <person name="Moitinho-Silva L."/>
            <person name="Horn H."/>
            <person name="Ravasi T."/>
            <person name="Hentschel U."/>
        </authorList>
    </citation>
    <scope>NUCLEOTIDE SEQUENCE [LARGE SCALE GENOMIC DNA]</scope>
    <source>
        <strain evidence="2 3">EG49</strain>
    </source>
</reference>
<dbReference type="AlphaFoldDB" id="W7IBM1"/>
<name>W7IBM1_9PSEU</name>
<dbReference type="EMBL" id="AYXG01000252">
    <property type="protein sequence ID" value="EWC58185.1"/>
    <property type="molecule type" value="Genomic_DNA"/>
</dbReference>
<dbReference type="InterPro" id="IPR029046">
    <property type="entry name" value="LolA/LolB/LppX"/>
</dbReference>
<dbReference type="RefSeq" id="WP_035290551.1">
    <property type="nucleotide sequence ID" value="NZ_AYXG01000252.1"/>
</dbReference>
<keyword evidence="1" id="KW-0732">Signal</keyword>
<feature type="signal peptide" evidence="1">
    <location>
        <begin position="1"/>
        <end position="29"/>
    </location>
</feature>
<dbReference type="Proteomes" id="UP000019277">
    <property type="component" value="Unassembled WGS sequence"/>
</dbReference>
<dbReference type="eggNOG" id="ENOG50333DA">
    <property type="taxonomic scope" value="Bacteria"/>
</dbReference>
<protein>
    <submittedName>
        <fullName evidence="2">Putative lipoprotein</fullName>
    </submittedName>
</protein>
<dbReference type="SUPFAM" id="SSF89392">
    <property type="entry name" value="Prokaryotic lipoproteins and lipoprotein localization factors"/>
    <property type="match status" value="1"/>
</dbReference>
<organism evidence="2 3">
    <name type="scientific">Actinokineospora spheciospongiae</name>
    <dbReference type="NCBI Taxonomy" id="909613"/>
    <lineage>
        <taxon>Bacteria</taxon>
        <taxon>Bacillati</taxon>
        <taxon>Actinomycetota</taxon>
        <taxon>Actinomycetes</taxon>
        <taxon>Pseudonocardiales</taxon>
        <taxon>Pseudonocardiaceae</taxon>
        <taxon>Actinokineospora</taxon>
    </lineage>
</organism>
<evidence type="ECO:0000313" key="2">
    <source>
        <dbReference type="EMBL" id="EWC58185.1"/>
    </source>
</evidence>